<dbReference type="InterPro" id="IPR020568">
    <property type="entry name" value="Ribosomal_Su5_D2-typ_SF"/>
</dbReference>
<name>A0A832QHR2_9BACT</name>
<organism evidence="7 8">
    <name type="scientific">Candidatus Dojkabacteria bacterium</name>
    <dbReference type="NCBI Taxonomy" id="2099670"/>
    <lineage>
        <taxon>Bacteria</taxon>
        <taxon>Candidatus Dojkabacteria</taxon>
    </lineage>
</organism>
<evidence type="ECO:0000256" key="1">
    <source>
        <dbReference type="ARBA" id="ARBA00022694"/>
    </source>
</evidence>
<dbReference type="GO" id="GO:0030677">
    <property type="term" value="C:ribonuclease P complex"/>
    <property type="evidence" value="ECO:0007669"/>
    <property type="project" value="TreeGrafter"/>
</dbReference>
<keyword evidence="3" id="KW-0255">Endonuclease</keyword>
<proteinExistence type="predicted"/>
<evidence type="ECO:0000256" key="6">
    <source>
        <dbReference type="NCBIfam" id="TIGR00188"/>
    </source>
</evidence>
<comment type="caution">
    <text evidence="7">The sequence shown here is derived from an EMBL/GenBank/DDBJ whole genome shotgun (WGS) entry which is preliminary data.</text>
</comment>
<evidence type="ECO:0000256" key="5">
    <source>
        <dbReference type="ARBA" id="ARBA00022884"/>
    </source>
</evidence>
<evidence type="ECO:0000256" key="3">
    <source>
        <dbReference type="ARBA" id="ARBA00022759"/>
    </source>
</evidence>
<dbReference type="InterPro" id="IPR014721">
    <property type="entry name" value="Ribsml_uS5_D2-typ_fold_subgr"/>
</dbReference>
<keyword evidence="5" id="KW-0694">RNA-binding</keyword>
<dbReference type="GO" id="GO:0042781">
    <property type="term" value="F:3'-tRNA processing endoribonuclease activity"/>
    <property type="evidence" value="ECO:0007669"/>
    <property type="project" value="TreeGrafter"/>
</dbReference>
<evidence type="ECO:0000313" key="8">
    <source>
        <dbReference type="Proteomes" id="UP000576550"/>
    </source>
</evidence>
<evidence type="ECO:0000313" key="7">
    <source>
        <dbReference type="EMBL" id="HHX99597.1"/>
    </source>
</evidence>
<dbReference type="PANTHER" id="PTHR33992:SF1">
    <property type="entry name" value="RIBONUCLEASE P PROTEIN COMPONENT"/>
    <property type="match status" value="1"/>
</dbReference>
<dbReference type="InterPro" id="IPR000100">
    <property type="entry name" value="RNase_P"/>
</dbReference>
<keyword evidence="4 7" id="KW-0378">Hydrolase</keyword>
<gene>
    <name evidence="7" type="primary">rnpA</name>
    <name evidence="7" type="ORF">GX533_02910</name>
</gene>
<keyword evidence="2" id="KW-0540">Nuclease</keyword>
<dbReference type="GO" id="GO:0004526">
    <property type="term" value="F:ribonuclease P activity"/>
    <property type="evidence" value="ECO:0007669"/>
    <property type="project" value="UniProtKB-UniRule"/>
</dbReference>
<reference evidence="7 8" key="1">
    <citation type="journal article" date="2020" name="Biotechnol. Biofuels">
        <title>New insights from the biogas microbiome by comprehensive genome-resolved metagenomics of nearly 1600 species originating from multiple anaerobic digesters.</title>
        <authorList>
            <person name="Campanaro S."/>
            <person name="Treu L."/>
            <person name="Rodriguez-R L.M."/>
            <person name="Kovalovszki A."/>
            <person name="Ziels R.M."/>
            <person name="Maus I."/>
            <person name="Zhu X."/>
            <person name="Kougias P.G."/>
            <person name="Basile A."/>
            <person name="Luo G."/>
            <person name="Schluter A."/>
            <person name="Konstantinidis K.T."/>
            <person name="Angelidaki I."/>
        </authorList>
    </citation>
    <scope>NUCLEOTIDE SEQUENCE [LARGE SCALE GENOMIC DNA]</scope>
    <source>
        <strain evidence="7">AS05jafATM_89</strain>
    </source>
</reference>
<dbReference type="PANTHER" id="PTHR33992">
    <property type="entry name" value="RIBONUCLEASE P PROTEIN COMPONENT"/>
    <property type="match status" value="1"/>
</dbReference>
<evidence type="ECO:0000256" key="2">
    <source>
        <dbReference type="ARBA" id="ARBA00022722"/>
    </source>
</evidence>
<dbReference type="SUPFAM" id="SSF54211">
    <property type="entry name" value="Ribosomal protein S5 domain 2-like"/>
    <property type="match status" value="1"/>
</dbReference>
<keyword evidence="1" id="KW-0819">tRNA processing</keyword>
<sequence length="120" mass="14006">MLPKKHRLSAKEFPLLYKKGFKSKGEYGMLVCLENNTSSTLFGFVVSKKIGNSVKRHRMTRLLRAISMELVKERNLEGFSFQYVAFKFCDDYTTLKKELTKQLDNCLQNRQGEKNNIVFN</sequence>
<dbReference type="Pfam" id="PF00825">
    <property type="entry name" value="Ribonuclease_P"/>
    <property type="match status" value="1"/>
</dbReference>
<dbReference type="AlphaFoldDB" id="A0A832QHR2"/>
<dbReference type="NCBIfam" id="TIGR00188">
    <property type="entry name" value="rnpA"/>
    <property type="match status" value="1"/>
</dbReference>
<protein>
    <recommendedName>
        <fullName evidence="6">Ribonuclease P protein component</fullName>
        <ecNumber evidence="6">3.1.26.5</ecNumber>
    </recommendedName>
</protein>
<dbReference type="EC" id="3.1.26.5" evidence="6"/>
<dbReference type="GO" id="GO:0000049">
    <property type="term" value="F:tRNA binding"/>
    <property type="evidence" value="ECO:0007669"/>
    <property type="project" value="InterPro"/>
</dbReference>
<evidence type="ECO:0000256" key="4">
    <source>
        <dbReference type="ARBA" id="ARBA00022801"/>
    </source>
</evidence>
<dbReference type="Gene3D" id="3.30.230.10">
    <property type="match status" value="1"/>
</dbReference>
<accession>A0A832QHR2</accession>
<dbReference type="Proteomes" id="UP000576550">
    <property type="component" value="Unassembled WGS sequence"/>
</dbReference>
<dbReference type="EMBL" id="DUTP01000005">
    <property type="protein sequence ID" value="HHX99597.1"/>
    <property type="molecule type" value="Genomic_DNA"/>
</dbReference>